<keyword evidence="11" id="KW-1185">Reference proteome</keyword>
<gene>
    <name evidence="10" type="ORF">ACFPQ5_15265</name>
</gene>
<evidence type="ECO:0000256" key="3">
    <source>
        <dbReference type="ARBA" id="ARBA00018484"/>
    </source>
</evidence>
<dbReference type="InterPro" id="IPR050992">
    <property type="entry name" value="CheZ_family_phosphatases"/>
</dbReference>
<keyword evidence="6" id="KW-0283">Flagellar rotation</keyword>
<reference evidence="11" key="1">
    <citation type="journal article" date="2019" name="Int. J. Syst. Evol. Microbiol.">
        <title>The Global Catalogue of Microorganisms (GCM) 10K type strain sequencing project: providing services to taxonomists for standard genome sequencing and annotation.</title>
        <authorList>
            <consortium name="The Broad Institute Genomics Platform"/>
            <consortium name="The Broad Institute Genome Sequencing Center for Infectious Disease"/>
            <person name="Wu L."/>
            <person name="Ma J."/>
        </authorList>
    </citation>
    <scope>NUCLEOTIDE SEQUENCE [LARGE SCALE GENOMIC DNA]</scope>
    <source>
        <strain evidence="11">CCUG 43111</strain>
    </source>
</reference>
<name>A0ABW0MN11_9BURK</name>
<evidence type="ECO:0000313" key="11">
    <source>
        <dbReference type="Proteomes" id="UP001596101"/>
    </source>
</evidence>
<keyword evidence="4" id="KW-0963">Cytoplasm</keyword>
<evidence type="ECO:0000256" key="5">
    <source>
        <dbReference type="ARBA" id="ARBA00022500"/>
    </source>
</evidence>
<sequence>MTDAADDFDALFEEVAAQRASAPAPAAPVAEAVAAPAAADEDDLEALFDQVASSQPPAAAGAPTAALATAAVATVAVANVAAEEGAEGDKNMYERLGGIVRLLHDSLRELGYDRALTEASSQINDAQDRLEYVATLTEQAANKVLNTLDDGMPAQDKLSKQASEMETRWADLFAGKLSLDEFKALAGDSRQFAATVAEATEAEKARLLEIMMAQDFQDITGQLIKKVVGITKTVENELAQLLRDNAPPETRAKLAEKEAAPAQLMSGPSMPSAALDQDNVDDLLADLGF</sequence>
<organism evidence="10 11">
    <name type="scientific">Massilia suwonensis</name>
    <dbReference type="NCBI Taxonomy" id="648895"/>
    <lineage>
        <taxon>Bacteria</taxon>
        <taxon>Pseudomonadati</taxon>
        <taxon>Pseudomonadota</taxon>
        <taxon>Betaproteobacteria</taxon>
        <taxon>Burkholderiales</taxon>
        <taxon>Oxalobacteraceae</taxon>
        <taxon>Telluria group</taxon>
        <taxon>Massilia</taxon>
    </lineage>
</organism>
<accession>A0ABW0MN11</accession>
<evidence type="ECO:0000256" key="6">
    <source>
        <dbReference type="ARBA" id="ARBA00022779"/>
    </source>
</evidence>
<dbReference type="EMBL" id="JBHSMR010000013">
    <property type="protein sequence ID" value="MFC5479554.1"/>
    <property type="molecule type" value="Genomic_DNA"/>
</dbReference>
<dbReference type="InterPro" id="IPR007439">
    <property type="entry name" value="Chemotax_Pase_CheZ"/>
</dbReference>
<keyword evidence="5" id="KW-0145">Chemotaxis</keyword>
<evidence type="ECO:0000256" key="9">
    <source>
        <dbReference type="ARBA" id="ARBA00029599"/>
    </source>
</evidence>
<evidence type="ECO:0000313" key="10">
    <source>
        <dbReference type="EMBL" id="MFC5479554.1"/>
    </source>
</evidence>
<evidence type="ECO:0000256" key="8">
    <source>
        <dbReference type="ARBA" id="ARBA00022912"/>
    </source>
</evidence>
<comment type="caution">
    <text evidence="10">The sequence shown here is derived from an EMBL/GenBank/DDBJ whole genome shotgun (WGS) entry which is preliminary data.</text>
</comment>
<keyword evidence="7" id="KW-0378">Hydrolase</keyword>
<dbReference type="PANTHER" id="PTHR43693:SF1">
    <property type="entry name" value="PROTEIN PHOSPHATASE CHEZ"/>
    <property type="match status" value="1"/>
</dbReference>
<evidence type="ECO:0000256" key="7">
    <source>
        <dbReference type="ARBA" id="ARBA00022801"/>
    </source>
</evidence>
<dbReference type="PANTHER" id="PTHR43693">
    <property type="entry name" value="PROTEIN PHOSPHATASE CHEZ"/>
    <property type="match status" value="1"/>
</dbReference>
<dbReference type="RefSeq" id="WP_379757240.1">
    <property type="nucleotide sequence ID" value="NZ_JBHSMR010000013.1"/>
</dbReference>
<comment type="subcellular location">
    <subcellularLocation>
        <location evidence="1">Cytoplasm</location>
    </subcellularLocation>
</comment>
<dbReference type="Pfam" id="PF04344">
    <property type="entry name" value="CheZ"/>
    <property type="match status" value="1"/>
</dbReference>
<comment type="similarity">
    <text evidence="2">Belongs to the CheZ family.</text>
</comment>
<dbReference type="SUPFAM" id="SSF75708">
    <property type="entry name" value="Chemotaxis phosphatase CheZ"/>
    <property type="match status" value="1"/>
</dbReference>
<dbReference type="Proteomes" id="UP001596101">
    <property type="component" value="Unassembled WGS sequence"/>
</dbReference>
<keyword evidence="8" id="KW-0904">Protein phosphatase</keyword>
<evidence type="ECO:0000256" key="2">
    <source>
        <dbReference type="ARBA" id="ARBA00005908"/>
    </source>
</evidence>
<evidence type="ECO:0000256" key="4">
    <source>
        <dbReference type="ARBA" id="ARBA00022490"/>
    </source>
</evidence>
<protein>
    <recommendedName>
        <fullName evidence="3">Protein phosphatase CheZ</fullName>
    </recommendedName>
    <alternativeName>
        <fullName evidence="9">Chemotaxis protein CheZ</fullName>
    </alternativeName>
</protein>
<dbReference type="Gene3D" id="1.10.287.500">
    <property type="entry name" value="Helix hairpin bin"/>
    <property type="match status" value="1"/>
</dbReference>
<proteinExistence type="inferred from homology"/>
<evidence type="ECO:0000256" key="1">
    <source>
        <dbReference type="ARBA" id="ARBA00004496"/>
    </source>
</evidence>